<dbReference type="EMBL" id="JACEGQ020000003">
    <property type="protein sequence ID" value="KAH8513633.1"/>
    <property type="molecule type" value="Genomic_DNA"/>
</dbReference>
<name>A0A8T2Z851_POPDE</name>
<dbReference type="PANTHER" id="PTHR31669">
    <property type="entry name" value="PROTEIN FAR1-RELATED SEQUENCE 10-RELATED"/>
    <property type="match status" value="1"/>
</dbReference>
<sequence length="477" mass="53116">MGIDLEQPSGEYHKEDRRPNVNVNTVDGGDGGHERDQIIVNSPDIGGNGCEKTGTVINGRVLDGRKKPNAGDGINLNSVKDAEPHDGMEFESKDEAFSFYKEYAKSVGFSTITKASRRSRISGKFIDAKFVCTRYGTKRDTSTIELPPPVSNADAATSLPVKRKRGRINQSWSKTDCKACMHVKRRQQDGRWVVRSFIKEHNHEIFPDQAYYFRGHRNLNLGNDNVDALHAIRARTKKLVQRYNDLCRRAFKLGDEGSLSQESYNIAFNALEEALRKCESVNNSIQNIIEPTSPPSNGPLDYDEVNQAHGATKTNKKKDTSRKKQVHPDPEVIPIRMHDSWQQMEQLNSRVPTLDGYFGSQQTGQGMGQLNAIASSRDDCYSNPHSMQGLGQLNATAPNDDAHYMIQQRMQGMGQIQFRPQSIPSFFDVQDGLQEMVFKVLLGLSGMVASICYIHGGLNPISGLIKSGILSVAWLGN</sequence>
<evidence type="ECO:0000313" key="4">
    <source>
        <dbReference type="EMBL" id="KAH8513633.1"/>
    </source>
</evidence>
<protein>
    <recommendedName>
        <fullName evidence="1">Protein FAR1-RELATED SEQUENCE</fullName>
    </recommendedName>
</protein>
<dbReference type="InterPro" id="IPR031052">
    <property type="entry name" value="FHY3/FAR1"/>
</dbReference>
<comment type="subcellular location">
    <subcellularLocation>
        <location evidence="1">Nucleus</location>
    </subcellularLocation>
</comment>
<comment type="function">
    <text evidence="1">Putative transcription activator involved in regulating light control of development.</text>
</comment>
<dbReference type="Pfam" id="PF03101">
    <property type="entry name" value="FAR1"/>
    <property type="match status" value="1"/>
</dbReference>
<proteinExistence type="inferred from homology"/>
<evidence type="ECO:0000259" key="3">
    <source>
        <dbReference type="Pfam" id="PF03101"/>
    </source>
</evidence>
<evidence type="ECO:0000256" key="1">
    <source>
        <dbReference type="RuleBase" id="RU367018"/>
    </source>
</evidence>
<dbReference type="Proteomes" id="UP000807159">
    <property type="component" value="Chromosome 3"/>
</dbReference>
<dbReference type="GO" id="GO:0005634">
    <property type="term" value="C:nucleus"/>
    <property type="evidence" value="ECO:0007669"/>
    <property type="project" value="UniProtKB-SubCell"/>
</dbReference>
<comment type="caution">
    <text evidence="4">The sequence shown here is derived from an EMBL/GenBank/DDBJ whole genome shotgun (WGS) entry which is preliminary data.</text>
</comment>
<keyword evidence="1" id="KW-0863">Zinc-finger</keyword>
<keyword evidence="1" id="KW-0862">Zinc</keyword>
<dbReference type="AlphaFoldDB" id="A0A8T2Z851"/>
<dbReference type="PANTHER" id="PTHR31669:SF62">
    <property type="entry name" value="PROTEIN FAR1-RELATED SEQUENCE 1"/>
    <property type="match status" value="1"/>
</dbReference>
<keyword evidence="5" id="KW-1185">Reference proteome</keyword>
<organism evidence="4 5">
    <name type="scientific">Populus deltoides</name>
    <name type="common">Eastern poplar</name>
    <name type="synonym">Eastern cottonwood</name>
    <dbReference type="NCBI Taxonomy" id="3696"/>
    <lineage>
        <taxon>Eukaryota</taxon>
        <taxon>Viridiplantae</taxon>
        <taxon>Streptophyta</taxon>
        <taxon>Embryophyta</taxon>
        <taxon>Tracheophyta</taxon>
        <taxon>Spermatophyta</taxon>
        <taxon>Magnoliopsida</taxon>
        <taxon>eudicotyledons</taxon>
        <taxon>Gunneridae</taxon>
        <taxon>Pentapetalae</taxon>
        <taxon>rosids</taxon>
        <taxon>fabids</taxon>
        <taxon>Malpighiales</taxon>
        <taxon>Salicaceae</taxon>
        <taxon>Saliceae</taxon>
        <taxon>Populus</taxon>
    </lineage>
</organism>
<keyword evidence="1" id="KW-0479">Metal-binding</keyword>
<reference evidence="4" key="1">
    <citation type="journal article" date="2021" name="J. Hered.">
        <title>Genome Assembly of Salicaceae Populus deltoides (Eastern Cottonwood) I-69 Based on Nanopore Sequencing and Hi-C Technologies.</title>
        <authorList>
            <person name="Bai S."/>
            <person name="Wu H."/>
            <person name="Zhang J."/>
            <person name="Pan Z."/>
            <person name="Zhao W."/>
            <person name="Li Z."/>
            <person name="Tong C."/>
        </authorList>
    </citation>
    <scope>NUCLEOTIDE SEQUENCE</scope>
    <source>
        <tissue evidence="4">Leaf</tissue>
    </source>
</reference>
<comment type="similarity">
    <text evidence="1">Belongs to the FHY3/FAR1 family.</text>
</comment>
<evidence type="ECO:0000313" key="5">
    <source>
        <dbReference type="Proteomes" id="UP000807159"/>
    </source>
</evidence>
<evidence type="ECO:0000256" key="2">
    <source>
        <dbReference type="SAM" id="MobiDB-lite"/>
    </source>
</evidence>
<dbReference type="GO" id="GO:0006355">
    <property type="term" value="P:regulation of DNA-templated transcription"/>
    <property type="evidence" value="ECO:0007669"/>
    <property type="project" value="UniProtKB-UniRule"/>
</dbReference>
<feature type="region of interest" description="Disordered" evidence="2">
    <location>
        <begin position="1"/>
        <end position="34"/>
    </location>
</feature>
<gene>
    <name evidence="4" type="ORF">H0E87_006774</name>
</gene>
<accession>A0A8T2Z851</accession>
<dbReference type="GO" id="GO:0008270">
    <property type="term" value="F:zinc ion binding"/>
    <property type="evidence" value="ECO:0007669"/>
    <property type="project" value="UniProtKB-UniRule"/>
</dbReference>
<feature type="domain" description="FAR1" evidence="3">
    <location>
        <begin position="98"/>
        <end position="207"/>
    </location>
</feature>
<dbReference type="InterPro" id="IPR004330">
    <property type="entry name" value="FAR1_DNA_bnd_dom"/>
</dbReference>
<keyword evidence="1" id="KW-0539">Nucleus</keyword>